<dbReference type="EMBL" id="VSIV01000232">
    <property type="protein sequence ID" value="TYB32934.1"/>
    <property type="molecule type" value="Genomic_DNA"/>
</dbReference>
<dbReference type="Pfam" id="PF10646">
    <property type="entry name" value="Germane"/>
    <property type="match status" value="1"/>
</dbReference>
<name>A0A5D0MGU7_FLESI</name>
<keyword evidence="1" id="KW-1133">Transmembrane helix</keyword>
<keyword evidence="1" id="KW-0472">Membrane</keyword>
<reference evidence="3 4" key="1">
    <citation type="submission" date="2019-08" db="EMBL/GenBank/DDBJ databases">
        <title>Genomic characterization of a novel candidate phylum (ARYD3) from a high temperature, high salinity tertiary oil reservoir in north central Oklahoma, USA.</title>
        <authorList>
            <person name="Youssef N.H."/>
            <person name="Yadav A."/>
            <person name="Elshahed M.S."/>
        </authorList>
    </citation>
    <scope>NUCLEOTIDE SEQUENCE [LARGE SCALE GENOMIC DNA]</scope>
    <source>
        <strain evidence="3">ARYD1</strain>
    </source>
</reference>
<dbReference type="AlphaFoldDB" id="A0A5D0MGU7"/>
<evidence type="ECO:0000313" key="4">
    <source>
        <dbReference type="Proteomes" id="UP000323337"/>
    </source>
</evidence>
<proteinExistence type="predicted"/>
<accession>A0A5D0MGU7</accession>
<evidence type="ECO:0000259" key="2">
    <source>
        <dbReference type="Pfam" id="PF10646"/>
    </source>
</evidence>
<feature type="transmembrane region" description="Helical" evidence="1">
    <location>
        <begin position="7"/>
        <end position="26"/>
    </location>
</feature>
<comment type="caution">
    <text evidence="3">The sequence shown here is derived from an EMBL/GenBank/DDBJ whole genome shotgun (WGS) entry which is preliminary data.</text>
</comment>
<keyword evidence="1" id="KW-0812">Transmembrane</keyword>
<dbReference type="InterPro" id="IPR019606">
    <property type="entry name" value="GerMN"/>
</dbReference>
<feature type="domain" description="GerMN" evidence="2">
    <location>
        <begin position="31"/>
        <end position="137"/>
    </location>
</feature>
<evidence type="ECO:0000256" key="1">
    <source>
        <dbReference type="SAM" id="Phobius"/>
    </source>
</evidence>
<dbReference type="Proteomes" id="UP000323337">
    <property type="component" value="Unassembled WGS sequence"/>
</dbReference>
<organism evidence="3 4">
    <name type="scientific">Flexistipes sinusarabici</name>
    <dbReference type="NCBI Taxonomy" id="2352"/>
    <lineage>
        <taxon>Bacteria</taxon>
        <taxon>Pseudomonadati</taxon>
        <taxon>Deferribacterota</taxon>
        <taxon>Deferribacteres</taxon>
        <taxon>Deferribacterales</taxon>
        <taxon>Flexistipitaceae</taxon>
        <taxon>Flexistipes</taxon>
    </lineage>
</organism>
<sequence length="166" mass="19019">MSRFGKITIIISFVALVFLSVTYFYISGLEKVYFIDDETFNPAPKSLFINPVSSEENRIIQALNLLKSPQSFKGYSSEVPSSLVFNSVSFDNNICYIDISFKKNSGGSSSYHEDRMLLSIFKTIKHFRPETEKFKVNVKDGTNSFKHISTKYYMTIKDNNISITNR</sequence>
<dbReference type="RefSeq" id="WP_303701559.1">
    <property type="nucleotide sequence ID" value="NZ_VSIV01000232.1"/>
</dbReference>
<gene>
    <name evidence="3" type="ORF">FXF49_08920</name>
</gene>
<protein>
    <submittedName>
        <fullName evidence="3">GerMN domain-containing protein</fullName>
    </submittedName>
</protein>
<evidence type="ECO:0000313" key="3">
    <source>
        <dbReference type="EMBL" id="TYB32934.1"/>
    </source>
</evidence>